<comment type="caution">
    <text evidence="8">The sequence shown here is derived from an EMBL/GenBank/DDBJ whole genome shotgun (WGS) entry which is preliminary data.</text>
</comment>
<dbReference type="InterPro" id="IPR006050">
    <property type="entry name" value="DNA_photolyase_N"/>
</dbReference>
<dbReference type="GO" id="GO:0071949">
    <property type="term" value="F:FAD binding"/>
    <property type="evidence" value="ECO:0007669"/>
    <property type="project" value="TreeGrafter"/>
</dbReference>
<dbReference type="InterPro" id="IPR018394">
    <property type="entry name" value="DNA_photolyase_1_CS_C"/>
</dbReference>
<evidence type="ECO:0000256" key="3">
    <source>
        <dbReference type="ARBA" id="ARBA00022827"/>
    </source>
</evidence>
<dbReference type="Gene3D" id="1.10.579.10">
    <property type="entry name" value="DNA Cyclobutane Dipyrimidine Photolyase, subunit A, domain 3"/>
    <property type="match status" value="1"/>
</dbReference>
<dbReference type="PROSITE" id="PS51645">
    <property type="entry name" value="PHR_CRY_ALPHA_BETA"/>
    <property type="match status" value="1"/>
</dbReference>
<dbReference type="GO" id="GO:0006950">
    <property type="term" value="P:response to stress"/>
    <property type="evidence" value="ECO:0007669"/>
    <property type="project" value="UniProtKB-ARBA"/>
</dbReference>
<evidence type="ECO:0000259" key="7">
    <source>
        <dbReference type="PROSITE" id="PS51645"/>
    </source>
</evidence>
<sequence>MYLTFIHWTITKTLGNCMEQPKENADSTDTPVKDTSMINVVWFKRDLRLEDHAPLKAAIEVGLPVLLVYVFEPSLQQSPDWNIRHWQFVYQSIEDLNFELEDYQVKLHCFHAEVPDVFEYILKTHQIDKVFSHQETGIRLTYDRDRQMQQFFEQKDIEWQEFEQNGIQRGRKNRRGWAQDWQIFMKEPLATPNLAQLKAMPYEVTDFAFLFDYVTGQKIHLYSKNYQPVGMRSAQKYLKAFGKKCIVQYTTQHKQPALSNQSNSHLSPYLAWGNLSVRQVYQHCQQLMIDSPHRANFETYLHHLRMHCQCIQKFEMEDYLEFEAGNEAYLQLEQNHKNDLLEAWKNGQTGFPLVDASMRCIRQTGYLNFQMRSLIVSFLTHHLWQSWHTGVHYLGQQFLDYEPGVHFVRFQAQAGAVDTHKVKILNPIKVSKKCDPKAQFIKKWVPELKNIPAGLIHDLSKMTTIEQIFYKCTIGQDYPAPIININATHPHAKAALEALKKNEEKMIHSIELVKEQPSVDYSPLKDSTNKAVIFSDKHQRLTIHN</sequence>
<gene>
    <name evidence="8" type="ORF">M23134_07574</name>
</gene>
<keyword evidence="9" id="KW-1185">Reference proteome</keyword>
<evidence type="ECO:0000256" key="5">
    <source>
        <dbReference type="PIRSR" id="PIRSR602081-1"/>
    </source>
</evidence>
<dbReference type="Proteomes" id="UP000004095">
    <property type="component" value="Unassembled WGS sequence"/>
</dbReference>
<keyword evidence="3 5" id="KW-0274">FAD</keyword>
<evidence type="ECO:0000313" key="8">
    <source>
        <dbReference type="EMBL" id="EAY31164.1"/>
    </source>
</evidence>
<dbReference type="PRINTS" id="PR00147">
    <property type="entry name" value="DNAPHOTLYASE"/>
</dbReference>
<dbReference type="GO" id="GO:0003677">
    <property type="term" value="F:DNA binding"/>
    <property type="evidence" value="ECO:0007669"/>
    <property type="project" value="TreeGrafter"/>
</dbReference>
<dbReference type="InterPro" id="IPR005101">
    <property type="entry name" value="Cryptochr/Photolyase_FAD-bd"/>
</dbReference>
<dbReference type="InterPro" id="IPR036134">
    <property type="entry name" value="Crypto/Photolyase_FAD-like_sf"/>
</dbReference>
<reference evidence="8 9" key="1">
    <citation type="submission" date="2007-01" db="EMBL/GenBank/DDBJ databases">
        <authorList>
            <person name="Haygood M."/>
            <person name="Podell S."/>
            <person name="Anderson C."/>
            <person name="Hopkinson B."/>
            <person name="Roe K."/>
            <person name="Barbeau K."/>
            <person name="Gaasterland T."/>
            <person name="Ferriera S."/>
            <person name="Johnson J."/>
            <person name="Kravitz S."/>
            <person name="Beeson K."/>
            <person name="Sutton G."/>
            <person name="Rogers Y.-H."/>
            <person name="Friedman R."/>
            <person name="Frazier M."/>
            <person name="Venter J.C."/>
        </authorList>
    </citation>
    <scope>NUCLEOTIDE SEQUENCE [LARGE SCALE GENOMIC DNA]</scope>
    <source>
        <strain evidence="8 9">ATCC 23134</strain>
    </source>
</reference>
<accession>A1ZF62</accession>
<keyword evidence="4 6" id="KW-0157">Chromophore</keyword>
<dbReference type="Pfam" id="PF00875">
    <property type="entry name" value="DNA_photolyase"/>
    <property type="match status" value="1"/>
</dbReference>
<dbReference type="GO" id="GO:0009416">
    <property type="term" value="P:response to light stimulus"/>
    <property type="evidence" value="ECO:0007669"/>
    <property type="project" value="TreeGrafter"/>
</dbReference>
<dbReference type="OrthoDB" id="9772484at2"/>
<dbReference type="GO" id="GO:0006139">
    <property type="term" value="P:nucleobase-containing compound metabolic process"/>
    <property type="evidence" value="ECO:0007669"/>
    <property type="project" value="UniProtKB-ARBA"/>
</dbReference>
<dbReference type="Pfam" id="PF03441">
    <property type="entry name" value="FAD_binding_7"/>
    <property type="match status" value="1"/>
</dbReference>
<feature type="binding site" evidence="5">
    <location>
        <position position="249"/>
    </location>
    <ligand>
        <name>FAD</name>
        <dbReference type="ChEBI" id="CHEBI:57692"/>
    </ligand>
</feature>
<dbReference type="AlphaFoldDB" id="A1ZF62"/>
<feature type="domain" description="Photolyase/cryptochrome alpha/beta" evidence="7">
    <location>
        <begin position="37"/>
        <end position="167"/>
    </location>
</feature>
<evidence type="ECO:0000313" key="9">
    <source>
        <dbReference type="Proteomes" id="UP000004095"/>
    </source>
</evidence>
<dbReference type="InterPro" id="IPR036155">
    <property type="entry name" value="Crypto/Photolyase_N_sf"/>
</dbReference>
<keyword evidence="8" id="KW-0456">Lyase</keyword>
<comment type="cofactor">
    <cofactor evidence="5">
        <name>FAD</name>
        <dbReference type="ChEBI" id="CHEBI:57692"/>
    </cofactor>
    <text evidence="5">Binds 1 FAD per subunit.</text>
</comment>
<protein>
    <submittedName>
        <fullName evidence="8">Deoxyribodipyrimidine photolyase</fullName>
    </submittedName>
</protein>
<dbReference type="eggNOG" id="COG0415">
    <property type="taxonomic scope" value="Bacteria"/>
</dbReference>
<dbReference type="SUPFAM" id="SSF48173">
    <property type="entry name" value="Cryptochrome/photolyase FAD-binding domain"/>
    <property type="match status" value="1"/>
</dbReference>
<feature type="binding site" evidence="5">
    <location>
        <position position="300"/>
    </location>
    <ligand>
        <name>FAD</name>
        <dbReference type="ChEBI" id="CHEBI:57692"/>
    </ligand>
</feature>
<evidence type="ECO:0000256" key="4">
    <source>
        <dbReference type="ARBA" id="ARBA00022991"/>
    </source>
</evidence>
<dbReference type="PANTHER" id="PTHR11455">
    <property type="entry name" value="CRYPTOCHROME"/>
    <property type="match status" value="1"/>
</dbReference>
<keyword evidence="2 5" id="KW-0285">Flavoprotein</keyword>
<comment type="cofactor">
    <cofactor evidence="1">
        <name>(6R)-5,10-methylene-5,6,7,8-tetrahydrofolate</name>
        <dbReference type="ChEBI" id="CHEBI:15636"/>
    </cofactor>
</comment>
<dbReference type="InterPro" id="IPR002081">
    <property type="entry name" value="Cryptochrome/DNA_photolyase_1"/>
</dbReference>
<evidence type="ECO:0000256" key="1">
    <source>
        <dbReference type="ARBA" id="ARBA00001932"/>
    </source>
</evidence>
<dbReference type="PROSITE" id="PS00394">
    <property type="entry name" value="DNA_PHOTOLYASES_1_1"/>
    <property type="match status" value="1"/>
</dbReference>
<evidence type="ECO:0000256" key="2">
    <source>
        <dbReference type="ARBA" id="ARBA00022630"/>
    </source>
</evidence>
<name>A1ZF62_MICM2</name>
<dbReference type="SUPFAM" id="SSF52425">
    <property type="entry name" value="Cryptochrome/photolyase, N-terminal domain"/>
    <property type="match status" value="1"/>
</dbReference>
<comment type="similarity">
    <text evidence="6">Belongs to the DNA photolyase family.</text>
</comment>
<dbReference type="PANTHER" id="PTHR11455:SF9">
    <property type="entry name" value="CRYPTOCHROME CIRCADIAN CLOCK 5 ISOFORM X1"/>
    <property type="match status" value="1"/>
</dbReference>
<dbReference type="EMBL" id="AAWS01000004">
    <property type="protein sequence ID" value="EAY31164.1"/>
    <property type="molecule type" value="Genomic_DNA"/>
</dbReference>
<dbReference type="Gene3D" id="1.25.40.80">
    <property type="match status" value="1"/>
</dbReference>
<organism evidence="8 9">
    <name type="scientific">Microscilla marina ATCC 23134</name>
    <dbReference type="NCBI Taxonomy" id="313606"/>
    <lineage>
        <taxon>Bacteria</taxon>
        <taxon>Pseudomonadati</taxon>
        <taxon>Bacteroidota</taxon>
        <taxon>Cytophagia</taxon>
        <taxon>Cytophagales</taxon>
        <taxon>Microscillaceae</taxon>
        <taxon>Microscilla</taxon>
    </lineage>
</organism>
<dbReference type="InterPro" id="IPR014729">
    <property type="entry name" value="Rossmann-like_a/b/a_fold"/>
</dbReference>
<dbReference type="GO" id="GO:0003904">
    <property type="term" value="F:deoxyribodipyrimidine photo-lyase activity"/>
    <property type="evidence" value="ECO:0007669"/>
    <property type="project" value="TreeGrafter"/>
</dbReference>
<dbReference type="Gene3D" id="3.40.50.620">
    <property type="entry name" value="HUPs"/>
    <property type="match status" value="1"/>
</dbReference>
<proteinExistence type="inferred from homology"/>
<evidence type="ECO:0000256" key="6">
    <source>
        <dbReference type="RuleBase" id="RU004182"/>
    </source>
</evidence>